<evidence type="ECO:0000256" key="5">
    <source>
        <dbReference type="ARBA" id="ARBA00022989"/>
    </source>
</evidence>
<dbReference type="GO" id="GO:0005886">
    <property type="term" value="C:plasma membrane"/>
    <property type="evidence" value="ECO:0007669"/>
    <property type="project" value="UniProtKB-SubCell"/>
</dbReference>
<evidence type="ECO:0000313" key="11">
    <source>
        <dbReference type="EMBL" id="GFG36260.1"/>
    </source>
</evidence>
<evidence type="ECO:0000256" key="8">
    <source>
        <dbReference type="ARBA" id="ARBA00023180"/>
    </source>
</evidence>
<reference evidence="12" key="1">
    <citation type="submission" date="2020-01" db="EMBL/GenBank/DDBJ databases">
        <title>Draft genome sequence of the Termite Coptotermes fromosanus.</title>
        <authorList>
            <person name="Itakura S."/>
            <person name="Yosikawa Y."/>
            <person name="Umezawa K."/>
        </authorList>
    </citation>
    <scope>NUCLEOTIDE SEQUENCE [LARGE SCALE GENOMIC DNA]</scope>
</reference>
<comment type="subcellular location">
    <subcellularLocation>
        <location evidence="1">Cell membrane</location>
        <topology evidence="1">Multi-pass membrane protein</topology>
    </subcellularLocation>
</comment>
<comment type="caution">
    <text evidence="11">The sequence shown here is derived from an EMBL/GenBank/DDBJ whole genome shotgun (WGS) entry which is preliminary data.</text>
</comment>
<keyword evidence="6 9" id="KW-0472">Membrane</keyword>
<dbReference type="InParanoid" id="A0A6L2PXE6"/>
<evidence type="ECO:0000256" key="7">
    <source>
        <dbReference type="ARBA" id="ARBA00023170"/>
    </source>
</evidence>
<dbReference type="InterPro" id="IPR001320">
    <property type="entry name" value="Iontro_rcpt_C"/>
</dbReference>
<dbReference type="OrthoDB" id="9997229at2759"/>
<accession>A0A6L2PXE6</accession>
<comment type="similarity">
    <text evidence="2">Belongs to the glutamate-gated ion channel (TC 1.A.10.1) family.</text>
</comment>
<feature type="transmembrane region" description="Helical" evidence="9">
    <location>
        <begin position="217"/>
        <end position="241"/>
    </location>
</feature>
<keyword evidence="5 9" id="KW-1133">Transmembrane helix</keyword>
<evidence type="ECO:0000256" key="9">
    <source>
        <dbReference type="SAM" id="Phobius"/>
    </source>
</evidence>
<sequence>MKQFSSLHHWLLLPIGADTSRSSDEGLATSDDPLITALEPMDLPLNSHVAVARPGHGRLLLQDVYRLATGHALTVTSPRLWGPGQVWPAEPPRDNYREIAIKTVVIVVGDPWEHFFDMSHKHLNTLSKNNYALMAYVSETLNFRMNLTMADTWGFPVKETGNYTGTVGLMQRGEVDIGAAGLLIKETRMDMVDYAGEIVTFRGAFMFLKPALSEVSVIYFLPFSKTVWITFAVTLATLTFGQEASNRLCRKVNKSEKGEPTEWSEALLNSIGIVCQQGLSNPPENVSSRIIFLCLLMLSVFVLTSYSAIIVYLLQTSSNAISTLTQLMDSAFHLSMEDITYTSYVNDTMDPAIQRLFREKLYAQPYKQAFTTQEVGIAKIRTGLHAFHGDAGAHKVTSDTFEEYDKCRLKEIKMYSTDKLAFPVRKGSPYREHITQRARWLTEVGLVGREYKRWFYQRPKCDSSSHGFVSVRLQDFYPVLLVLVSGTAMSLVTLVAEILYKAMANAKLWPWSH</sequence>
<keyword evidence="7" id="KW-0675">Receptor</keyword>
<dbReference type="PANTHER" id="PTHR42643">
    <property type="entry name" value="IONOTROPIC RECEPTOR 20A-RELATED"/>
    <property type="match status" value="1"/>
</dbReference>
<keyword evidence="12" id="KW-1185">Reference proteome</keyword>
<dbReference type="GO" id="GO:0015276">
    <property type="term" value="F:ligand-gated monoatomic ion channel activity"/>
    <property type="evidence" value="ECO:0007669"/>
    <property type="project" value="InterPro"/>
</dbReference>
<evidence type="ECO:0000256" key="3">
    <source>
        <dbReference type="ARBA" id="ARBA00022475"/>
    </source>
</evidence>
<gene>
    <name evidence="11" type="ORF">Cfor_12623</name>
</gene>
<dbReference type="GO" id="GO:0050906">
    <property type="term" value="P:detection of stimulus involved in sensory perception"/>
    <property type="evidence" value="ECO:0007669"/>
    <property type="project" value="UniProtKB-ARBA"/>
</dbReference>
<dbReference type="Pfam" id="PF00060">
    <property type="entry name" value="Lig_chan"/>
    <property type="match status" value="1"/>
</dbReference>
<feature type="domain" description="Ionotropic glutamate receptor C-terminal" evidence="10">
    <location>
        <begin position="227"/>
        <end position="486"/>
    </location>
</feature>
<evidence type="ECO:0000256" key="2">
    <source>
        <dbReference type="ARBA" id="ARBA00008685"/>
    </source>
</evidence>
<evidence type="ECO:0000256" key="1">
    <source>
        <dbReference type="ARBA" id="ARBA00004651"/>
    </source>
</evidence>
<dbReference type="SUPFAM" id="SSF53850">
    <property type="entry name" value="Periplasmic binding protein-like II"/>
    <property type="match status" value="1"/>
</dbReference>
<keyword evidence="4 9" id="KW-0812">Transmembrane</keyword>
<protein>
    <recommendedName>
        <fullName evidence="10">Ionotropic glutamate receptor C-terminal domain-containing protein</fullName>
    </recommendedName>
</protein>
<organism evidence="11 12">
    <name type="scientific">Coptotermes formosanus</name>
    <name type="common">Formosan subterranean termite</name>
    <dbReference type="NCBI Taxonomy" id="36987"/>
    <lineage>
        <taxon>Eukaryota</taxon>
        <taxon>Metazoa</taxon>
        <taxon>Ecdysozoa</taxon>
        <taxon>Arthropoda</taxon>
        <taxon>Hexapoda</taxon>
        <taxon>Insecta</taxon>
        <taxon>Pterygota</taxon>
        <taxon>Neoptera</taxon>
        <taxon>Polyneoptera</taxon>
        <taxon>Dictyoptera</taxon>
        <taxon>Blattodea</taxon>
        <taxon>Blattoidea</taxon>
        <taxon>Termitoidae</taxon>
        <taxon>Rhinotermitidae</taxon>
        <taxon>Coptotermes</taxon>
    </lineage>
</organism>
<dbReference type="PANTHER" id="PTHR42643:SF33">
    <property type="entry name" value="GLUTAMATE RECEPTOR 2-LIKE PROTEIN"/>
    <property type="match status" value="1"/>
</dbReference>
<dbReference type="Proteomes" id="UP000502823">
    <property type="component" value="Unassembled WGS sequence"/>
</dbReference>
<dbReference type="Gene3D" id="1.10.287.70">
    <property type="match status" value="1"/>
</dbReference>
<name>A0A6L2PXE6_COPFO</name>
<dbReference type="EMBL" id="BLKM01006147">
    <property type="protein sequence ID" value="GFG36260.1"/>
    <property type="molecule type" value="Genomic_DNA"/>
</dbReference>
<dbReference type="AlphaFoldDB" id="A0A6L2PXE6"/>
<evidence type="ECO:0000259" key="10">
    <source>
        <dbReference type="Pfam" id="PF00060"/>
    </source>
</evidence>
<evidence type="ECO:0000256" key="6">
    <source>
        <dbReference type="ARBA" id="ARBA00023136"/>
    </source>
</evidence>
<dbReference type="InterPro" id="IPR052192">
    <property type="entry name" value="Insect_Ionotropic_Sensory_Rcpt"/>
</dbReference>
<keyword evidence="3" id="KW-1003">Cell membrane</keyword>
<proteinExistence type="inferred from homology"/>
<evidence type="ECO:0000313" key="12">
    <source>
        <dbReference type="Proteomes" id="UP000502823"/>
    </source>
</evidence>
<keyword evidence="8" id="KW-0325">Glycoprotein</keyword>
<dbReference type="Gene3D" id="3.40.190.10">
    <property type="entry name" value="Periplasmic binding protein-like II"/>
    <property type="match status" value="1"/>
</dbReference>
<feature type="transmembrane region" description="Helical" evidence="9">
    <location>
        <begin position="290"/>
        <end position="314"/>
    </location>
</feature>
<evidence type="ECO:0000256" key="4">
    <source>
        <dbReference type="ARBA" id="ARBA00022692"/>
    </source>
</evidence>
<feature type="transmembrane region" description="Helical" evidence="9">
    <location>
        <begin position="476"/>
        <end position="500"/>
    </location>
</feature>